<feature type="region of interest" description="Disordered" evidence="1">
    <location>
        <begin position="48"/>
        <end position="67"/>
    </location>
</feature>
<comment type="caution">
    <text evidence="2">The sequence shown here is derived from an EMBL/GenBank/DDBJ whole genome shotgun (WGS) entry which is preliminary data.</text>
</comment>
<proteinExistence type="predicted"/>
<protein>
    <submittedName>
        <fullName evidence="2">Uncharacterized protein</fullName>
    </submittedName>
</protein>
<sequence>MASSASNQSNVDECKAISELPGGVSFSIKTLLVRIDDECSMNAPLVVAHHKRKRKPEGSTQRPSLIT</sequence>
<gene>
    <name evidence="2" type="ORF">OUZ56_019113</name>
</gene>
<accession>A0ABQ9ZAU5</accession>
<organism evidence="2 3">
    <name type="scientific">Daphnia magna</name>
    <dbReference type="NCBI Taxonomy" id="35525"/>
    <lineage>
        <taxon>Eukaryota</taxon>
        <taxon>Metazoa</taxon>
        <taxon>Ecdysozoa</taxon>
        <taxon>Arthropoda</taxon>
        <taxon>Crustacea</taxon>
        <taxon>Branchiopoda</taxon>
        <taxon>Diplostraca</taxon>
        <taxon>Cladocera</taxon>
        <taxon>Anomopoda</taxon>
        <taxon>Daphniidae</taxon>
        <taxon>Daphnia</taxon>
    </lineage>
</organism>
<evidence type="ECO:0000313" key="2">
    <source>
        <dbReference type="EMBL" id="KAK4009963.1"/>
    </source>
</evidence>
<feature type="compositionally biased region" description="Polar residues" evidence="1">
    <location>
        <begin position="58"/>
        <end position="67"/>
    </location>
</feature>
<evidence type="ECO:0000256" key="1">
    <source>
        <dbReference type="SAM" id="MobiDB-lite"/>
    </source>
</evidence>
<keyword evidence="3" id="KW-1185">Reference proteome</keyword>
<evidence type="ECO:0000313" key="3">
    <source>
        <dbReference type="Proteomes" id="UP001234178"/>
    </source>
</evidence>
<reference evidence="2 3" key="1">
    <citation type="journal article" date="2023" name="Nucleic Acids Res.">
        <title>The hologenome of Daphnia magna reveals possible DNA methylation and microbiome-mediated evolution of the host genome.</title>
        <authorList>
            <person name="Chaturvedi A."/>
            <person name="Li X."/>
            <person name="Dhandapani V."/>
            <person name="Marshall H."/>
            <person name="Kissane S."/>
            <person name="Cuenca-Cambronero M."/>
            <person name="Asole G."/>
            <person name="Calvet F."/>
            <person name="Ruiz-Romero M."/>
            <person name="Marangio P."/>
            <person name="Guigo R."/>
            <person name="Rago D."/>
            <person name="Mirbahai L."/>
            <person name="Eastwood N."/>
            <person name="Colbourne J.K."/>
            <person name="Zhou J."/>
            <person name="Mallon E."/>
            <person name="Orsini L."/>
        </authorList>
    </citation>
    <scope>NUCLEOTIDE SEQUENCE [LARGE SCALE GENOMIC DNA]</scope>
    <source>
        <strain evidence="2">LRV0_1</strain>
    </source>
</reference>
<dbReference type="Proteomes" id="UP001234178">
    <property type="component" value="Unassembled WGS sequence"/>
</dbReference>
<name>A0ABQ9ZAU5_9CRUS</name>
<dbReference type="EMBL" id="JAOYFB010000003">
    <property type="protein sequence ID" value="KAK4009963.1"/>
    <property type="molecule type" value="Genomic_DNA"/>
</dbReference>